<name>A0A2P6QXR9_ROSCH</name>
<dbReference type="EMBL" id="PDCK01000042">
    <property type="protein sequence ID" value="PRQ39003.1"/>
    <property type="molecule type" value="Genomic_DNA"/>
</dbReference>
<keyword evidence="2" id="KW-1185">Reference proteome</keyword>
<protein>
    <submittedName>
        <fullName evidence="1">Uncharacterized protein</fullName>
    </submittedName>
</protein>
<dbReference type="Proteomes" id="UP000238479">
    <property type="component" value="Chromosome 4"/>
</dbReference>
<dbReference type="Gramene" id="PRQ39003">
    <property type="protein sequence ID" value="PRQ39003"/>
    <property type="gene ID" value="RchiOBHm_Chr4g0420281"/>
</dbReference>
<sequence length="137" mass="16001">MGSKLCCFHVLFGEKKAVKQEDLKQQLKYKWALVDGIRKEVIFTFDIFHFYLALMRMMMKLILSVCRRLKVENVKAISPILLEVEMVCSHQRDIEEPHSAQMSRIMEKIGELQSPVIVILNIPVLFDLMAVEQGDYR</sequence>
<organism evidence="1 2">
    <name type="scientific">Rosa chinensis</name>
    <name type="common">China rose</name>
    <dbReference type="NCBI Taxonomy" id="74649"/>
    <lineage>
        <taxon>Eukaryota</taxon>
        <taxon>Viridiplantae</taxon>
        <taxon>Streptophyta</taxon>
        <taxon>Embryophyta</taxon>
        <taxon>Tracheophyta</taxon>
        <taxon>Spermatophyta</taxon>
        <taxon>Magnoliopsida</taxon>
        <taxon>eudicotyledons</taxon>
        <taxon>Gunneridae</taxon>
        <taxon>Pentapetalae</taxon>
        <taxon>rosids</taxon>
        <taxon>fabids</taxon>
        <taxon>Rosales</taxon>
        <taxon>Rosaceae</taxon>
        <taxon>Rosoideae</taxon>
        <taxon>Rosoideae incertae sedis</taxon>
        <taxon>Rosa</taxon>
    </lineage>
</organism>
<gene>
    <name evidence="1" type="ORF">RchiOBHm_Chr4g0420281</name>
</gene>
<accession>A0A2P6QXR9</accession>
<dbReference type="AlphaFoldDB" id="A0A2P6QXR9"/>
<comment type="caution">
    <text evidence="1">The sequence shown here is derived from an EMBL/GenBank/DDBJ whole genome shotgun (WGS) entry which is preliminary data.</text>
</comment>
<proteinExistence type="predicted"/>
<evidence type="ECO:0000313" key="1">
    <source>
        <dbReference type="EMBL" id="PRQ39003.1"/>
    </source>
</evidence>
<reference evidence="1 2" key="1">
    <citation type="journal article" date="2018" name="Nat. Genet.">
        <title>The Rosa genome provides new insights in the design of modern roses.</title>
        <authorList>
            <person name="Bendahmane M."/>
        </authorList>
    </citation>
    <scope>NUCLEOTIDE SEQUENCE [LARGE SCALE GENOMIC DNA]</scope>
    <source>
        <strain evidence="2">cv. Old Blush</strain>
    </source>
</reference>
<evidence type="ECO:0000313" key="2">
    <source>
        <dbReference type="Proteomes" id="UP000238479"/>
    </source>
</evidence>